<reference evidence="3" key="2">
    <citation type="journal article" date="2024" name="Plant">
        <title>Genomic evolution and insights into agronomic trait innovations of Sesamum species.</title>
        <authorList>
            <person name="Miao H."/>
            <person name="Wang L."/>
            <person name="Qu L."/>
            <person name="Liu H."/>
            <person name="Sun Y."/>
            <person name="Le M."/>
            <person name="Wang Q."/>
            <person name="Wei S."/>
            <person name="Zheng Y."/>
            <person name="Lin W."/>
            <person name="Duan Y."/>
            <person name="Cao H."/>
            <person name="Xiong S."/>
            <person name="Wang X."/>
            <person name="Wei L."/>
            <person name="Li C."/>
            <person name="Ma Q."/>
            <person name="Ju M."/>
            <person name="Zhao R."/>
            <person name="Li G."/>
            <person name="Mu C."/>
            <person name="Tian Q."/>
            <person name="Mei H."/>
            <person name="Zhang T."/>
            <person name="Gao T."/>
            <person name="Zhang H."/>
        </authorList>
    </citation>
    <scope>NUCLEOTIDE SEQUENCE</scope>
    <source>
        <strain evidence="3">KEN8</strain>
    </source>
</reference>
<dbReference type="EMBL" id="JACGWM010000014">
    <property type="protein sequence ID" value="KAL0327932.1"/>
    <property type="molecule type" value="Genomic_DNA"/>
</dbReference>
<dbReference type="PANTHER" id="PTHR47723">
    <property type="entry name" value="OS05G0353850 PROTEIN"/>
    <property type="match status" value="1"/>
</dbReference>
<dbReference type="GO" id="GO:0003676">
    <property type="term" value="F:nucleic acid binding"/>
    <property type="evidence" value="ECO:0007669"/>
    <property type="project" value="InterPro"/>
</dbReference>
<dbReference type="Gene3D" id="3.30.420.10">
    <property type="entry name" value="Ribonuclease H-like superfamily/Ribonuclease H"/>
    <property type="match status" value="1"/>
</dbReference>
<name>A0AAW2M8W3_9LAMI</name>
<dbReference type="InterPro" id="IPR002156">
    <property type="entry name" value="RNaseH_domain"/>
</dbReference>
<proteinExistence type="predicted"/>
<dbReference type="InterPro" id="IPR053151">
    <property type="entry name" value="RNase_H-like"/>
</dbReference>
<dbReference type="InterPro" id="IPR026960">
    <property type="entry name" value="RVT-Znf"/>
</dbReference>
<dbReference type="GO" id="GO:0004523">
    <property type="term" value="F:RNA-DNA hybrid ribonuclease activity"/>
    <property type="evidence" value="ECO:0007669"/>
    <property type="project" value="InterPro"/>
</dbReference>
<evidence type="ECO:0000259" key="2">
    <source>
        <dbReference type="Pfam" id="PF13966"/>
    </source>
</evidence>
<dbReference type="InterPro" id="IPR044730">
    <property type="entry name" value="RNase_H-like_dom_plant"/>
</dbReference>
<dbReference type="CDD" id="cd06222">
    <property type="entry name" value="RNase_H_like"/>
    <property type="match status" value="1"/>
</dbReference>
<dbReference type="InterPro" id="IPR036397">
    <property type="entry name" value="RNaseH_sf"/>
</dbReference>
<feature type="domain" description="RNase H type-1" evidence="1">
    <location>
        <begin position="286"/>
        <end position="391"/>
    </location>
</feature>
<dbReference type="AlphaFoldDB" id="A0AAW2M8W3"/>
<evidence type="ECO:0000313" key="3">
    <source>
        <dbReference type="EMBL" id="KAL0327932.1"/>
    </source>
</evidence>
<dbReference type="Pfam" id="PF13966">
    <property type="entry name" value="zf-RVT"/>
    <property type="match status" value="1"/>
</dbReference>
<reference evidence="3" key="1">
    <citation type="submission" date="2020-06" db="EMBL/GenBank/DDBJ databases">
        <authorList>
            <person name="Li T."/>
            <person name="Hu X."/>
            <person name="Zhang T."/>
            <person name="Song X."/>
            <person name="Zhang H."/>
            <person name="Dai N."/>
            <person name="Sheng W."/>
            <person name="Hou X."/>
            <person name="Wei L."/>
        </authorList>
    </citation>
    <scope>NUCLEOTIDE SEQUENCE</scope>
    <source>
        <strain evidence="3">KEN8</strain>
        <tissue evidence="3">Leaf</tissue>
    </source>
</reference>
<organism evidence="3">
    <name type="scientific">Sesamum calycinum</name>
    <dbReference type="NCBI Taxonomy" id="2727403"/>
    <lineage>
        <taxon>Eukaryota</taxon>
        <taxon>Viridiplantae</taxon>
        <taxon>Streptophyta</taxon>
        <taxon>Embryophyta</taxon>
        <taxon>Tracheophyta</taxon>
        <taxon>Spermatophyta</taxon>
        <taxon>Magnoliopsida</taxon>
        <taxon>eudicotyledons</taxon>
        <taxon>Gunneridae</taxon>
        <taxon>Pentapetalae</taxon>
        <taxon>asterids</taxon>
        <taxon>lamiids</taxon>
        <taxon>Lamiales</taxon>
        <taxon>Pedaliaceae</taxon>
        <taxon>Sesamum</taxon>
    </lineage>
</organism>
<sequence>MGVGTSIGLLGQRHVSVAEGGLGVRSLTNYVRAFSMKLWWWFRSKSSLWSEYLHGRYYRNLHPTIVPYSRNHSPVWHRLCRIRDVVEPFLFWTLGEGSISFWHDNWLGEKPLAQLMHRDTYTMEPVSYYWHEGDWNVLRILRTVPMPFAQTIYLIPIAAGQGDKIVWMGSSAGDFSTKWAWEAIRQASPQRQLLADVLHRSLQPTISVFLWLFFQDRIPVDARMRQKEFSFPSKYQCCEAEETVSYLFIESMVVQGVWQHFAALFGLCLCDTRSLTHMVHFWRPGGGIIRDSAGHVHLAYQVALGTGTSVLVELTAVWRGLECALTHGLAPLMVEVDAMAVISLLQSRVSGKWEVQHLIMRIVHLQQLLVADVQHDFRETNGAVDHLAKEAASLQLTRVLHHNDITGILRDILSLDRPGVPHLRRGDDGFTTWTRSFLRRFCGWLEAMRAPAVRLPTCSRGSRAPKGTCRWPSPRVGRAMLAVLKYNSHRAADRILCRRLKYVTGYCKRQSGFAATIR</sequence>
<protein>
    <recommendedName>
        <fullName evidence="4">RNase H type-1 domain-containing protein</fullName>
    </recommendedName>
</protein>
<evidence type="ECO:0008006" key="4">
    <source>
        <dbReference type="Google" id="ProtNLM"/>
    </source>
</evidence>
<evidence type="ECO:0000259" key="1">
    <source>
        <dbReference type="Pfam" id="PF13456"/>
    </source>
</evidence>
<dbReference type="InterPro" id="IPR012337">
    <property type="entry name" value="RNaseH-like_sf"/>
</dbReference>
<accession>A0AAW2M8W3</accession>
<gene>
    <name evidence="3" type="ORF">Scaly_2225800</name>
</gene>
<comment type="caution">
    <text evidence="3">The sequence shown here is derived from an EMBL/GenBank/DDBJ whole genome shotgun (WGS) entry which is preliminary data.</text>
</comment>
<feature type="domain" description="Reverse transcriptase zinc-binding" evidence="2">
    <location>
        <begin position="175"/>
        <end position="258"/>
    </location>
</feature>
<dbReference type="SUPFAM" id="SSF53098">
    <property type="entry name" value="Ribonuclease H-like"/>
    <property type="match status" value="1"/>
</dbReference>
<dbReference type="PANTHER" id="PTHR47723:SF23">
    <property type="entry name" value="REVERSE TRANSCRIPTASE-LIKE PROTEIN"/>
    <property type="match status" value="1"/>
</dbReference>
<dbReference type="Pfam" id="PF13456">
    <property type="entry name" value="RVT_3"/>
    <property type="match status" value="1"/>
</dbReference>